<evidence type="ECO:0000256" key="8">
    <source>
        <dbReference type="HAMAP-Rule" id="MF_00197"/>
    </source>
</evidence>
<feature type="active site" description="Proton donor" evidence="8">
    <location>
        <position position="62"/>
    </location>
</feature>
<dbReference type="RefSeq" id="WP_070065045.1">
    <property type="nucleotide sequence ID" value="NZ_MJMG01000006.1"/>
</dbReference>
<comment type="subcellular location">
    <subcellularLocation>
        <location evidence="8">Cytoplasm</location>
    </subcellularLocation>
</comment>
<dbReference type="PANTHER" id="PTHR31689:SF0">
    <property type="entry name" value="DIAMINOPIMELATE EPIMERASE"/>
    <property type="match status" value="1"/>
</dbReference>
<evidence type="ECO:0000256" key="5">
    <source>
        <dbReference type="ARBA" id="ARBA00023154"/>
    </source>
</evidence>
<evidence type="ECO:0000256" key="3">
    <source>
        <dbReference type="ARBA" id="ARBA00013080"/>
    </source>
</evidence>
<dbReference type="GO" id="GO:0009089">
    <property type="term" value="P:lysine biosynthetic process via diaminopimelate"/>
    <property type="evidence" value="ECO:0007669"/>
    <property type="project" value="UniProtKB-UniRule"/>
</dbReference>
<feature type="binding site" evidence="8">
    <location>
        <begin position="63"/>
        <end position="64"/>
    </location>
    <ligand>
        <name>substrate</name>
    </ligand>
</feature>
<accession>A0A1E7QK32</accession>
<dbReference type="PANTHER" id="PTHR31689">
    <property type="entry name" value="DIAMINOPIMELATE EPIMERASE, CHLOROPLASTIC"/>
    <property type="match status" value="1"/>
</dbReference>
<feature type="binding site" evidence="8">
    <location>
        <position position="10"/>
    </location>
    <ligand>
        <name>substrate</name>
    </ligand>
</feature>
<dbReference type="GO" id="GO:0008837">
    <property type="term" value="F:diaminopimelate epimerase activity"/>
    <property type="evidence" value="ECO:0007669"/>
    <property type="project" value="UniProtKB-UniRule"/>
</dbReference>
<dbReference type="SUPFAM" id="SSF54506">
    <property type="entry name" value="Diaminopimelate epimerase-like"/>
    <property type="match status" value="2"/>
</dbReference>
<evidence type="ECO:0000313" key="10">
    <source>
        <dbReference type="EMBL" id="OEY86716.1"/>
    </source>
</evidence>
<dbReference type="GO" id="GO:0005829">
    <property type="term" value="C:cytosol"/>
    <property type="evidence" value="ECO:0007669"/>
    <property type="project" value="TreeGrafter"/>
</dbReference>
<feature type="binding site" evidence="8">
    <location>
        <position position="53"/>
    </location>
    <ligand>
        <name>substrate</name>
    </ligand>
</feature>
<protein>
    <recommendedName>
        <fullName evidence="3 8">Diaminopimelate epimerase</fullName>
        <shortName evidence="8">DAP epimerase</shortName>
        <ecNumber evidence="3 8">5.1.1.7</ecNumber>
    </recommendedName>
    <alternativeName>
        <fullName evidence="8">PLP-independent amino acid racemase</fullName>
    </alternativeName>
</protein>
<evidence type="ECO:0000313" key="11">
    <source>
        <dbReference type="Proteomes" id="UP000175679"/>
    </source>
</evidence>
<dbReference type="AlphaFoldDB" id="A0A1E7QK32"/>
<dbReference type="Pfam" id="PF01678">
    <property type="entry name" value="DAP_epimerase"/>
    <property type="match status" value="2"/>
</dbReference>
<feature type="binding site" evidence="8">
    <location>
        <position position="35"/>
    </location>
    <ligand>
        <name>substrate</name>
    </ligand>
</feature>
<gene>
    <name evidence="8" type="primary">dapF</name>
    <name evidence="10" type="ORF">BIY23_02550</name>
</gene>
<dbReference type="EC" id="5.1.1.7" evidence="3 8"/>
<dbReference type="NCBIfam" id="TIGR00652">
    <property type="entry name" value="DapF"/>
    <property type="match status" value="1"/>
</dbReference>
<dbReference type="EMBL" id="MJMG01000006">
    <property type="protein sequence ID" value="OEY86716.1"/>
    <property type="molecule type" value="Genomic_DNA"/>
</dbReference>
<keyword evidence="6 8" id="KW-0413">Isomerase</keyword>
<feature type="binding site" evidence="8">
    <location>
        <position position="177"/>
    </location>
    <ligand>
        <name>substrate</name>
    </ligand>
</feature>
<dbReference type="Gene3D" id="3.10.310.10">
    <property type="entry name" value="Diaminopimelate Epimerase, Chain A, domain 1"/>
    <property type="match status" value="2"/>
</dbReference>
<evidence type="ECO:0000256" key="6">
    <source>
        <dbReference type="ARBA" id="ARBA00023235"/>
    </source>
</evidence>
<reference evidence="10 11" key="1">
    <citation type="submission" date="2016-09" db="EMBL/GenBank/DDBJ databases">
        <title>Genomic evidence for plant-parasitic nematodes as the earliest Wolbachia hosts.</title>
        <authorList>
            <person name="Brown A.M."/>
            <person name="Wasala S.K."/>
            <person name="Howe D.K."/>
            <person name="Peetz A.B."/>
            <person name="Zasada I.A."/>
            <person name="Denver D.R."/>
        </authorList>
    </citation>
    <scope>NUCLEOTIDE SEQUENCE [LARGE SCALE GENOMIC DNA]</scope>
    <source>
        <strain evidence="11">wPpe</strain>
    </source>
</reference>
<comment type="caution">
    <text evidence="10">The sequence shown here is derived from an EMBL/GenBank/DDBJ whole genome shotgun (WGS) entry which is preliminary data.</text>
</comment>
<evidence type="ECO:0000256" key="2">
    <source>
        <dbReference type="ARBA" id="ARBA00010219"/>
    </source>
</evidence>
<feature type="active site" description="Proton acceptor" evidence="8">
    <location>
        <position position="204"/>
    </location>
</feature>
<comment type="subunit">
    <text evidence="8">Homodimer.</text>
</comment>
<dbReference type="InterPro" id="IPR018510">
    <property type="entry name" value="DAP_epimerase_AS"/>
</dbReference>
<feature type="binding site" evidence="8">
    <location>
        <begin position="195"/>
        <end position="196"/>
    </location>
    <ligand>
        <name>substrate</name>
    </ligand>
</feature>
<evidence type="ECO:0000256" key="4">
    <source>
        <dbReference type="ARBA" id="ARBA00022605"/>
    </source>
</evidence>
<feature type="binding site" evidence="8">
    <location>
        <begin position="205"/>
        <end position="206"/>
    </location>
    <ligand>
        <name>substrate</name>
    </ligand>
</feature>
<evidence type="ECO:0000256" key="9">
    <source>
        <dbReference type="PROSITE-ProRule" id="PRU10125"/>
    </source>
</evidence>
<feature type="active site" evidence="9">
    <location>
        <position position="62"/>
    </location>
</feature>
<evidence type="ECO:0000256" key="1">
    <source>
        <dbReference type="ARBA" id="ARBA00005196"/>
    </source>
</evidence>
<comment type="function">
    <text evidence="8">Catalyzes the stereoinversion of LL-2,6-diaminopimelate (L,L-DAP) to meso-diaminopimelate (meso-DAP), a precursor of L-lysine and an essential component of the bacterial peptidoglycan.</text>
</comment>
<name>A0A1E7QK32_WOLPI</name>
<feature type="site" description="Could be important to modulate the pK values of the two catalytic cysteine residues" evidence="8">
    <location>
        <position position="146"/>
    </location>
</feature>
<comment type="similarity">
    <text evidence="2 8">Belongs to the diaminopimelate epimerase family.</text>
</comment>
<keyword evidence="8" id="KW-0963">Cytoplasm</keyword>
<dbReference type="HAMAP" id="MF_00197">
    <property type="entry name" value="DAP_epimerase"/>
    <property type="match status" value="1"/>
</dbReference>
<sequence>MFIKMHGIGNNFAILDLRLLQWDCGKIAGCKDYDQIIVITSSGVADCFMHVYNSDGSKAEICGNAARCVGYLMMLEKDDEYITIELMNGRILECFKVDDKSIKVNMGKPLFKWHEIPLSVECNTLYLPIGCQGLKDPAAINIANPHMIFFVEDIDAVHLQNLAPQLENHPLFPNRTNVSFAKIEKSGEVILKVWERGTGVTSACGSAACAAFVASVLRGYITNQQTFIHLPGGKLLIEWEDDVFMTGDVDFLE</sequence>
<organism evidence="10 11">
    <name type="scientific">Wolbachia pipientis</name>
    <dbReference type="NCBI Taxonomy" id="955"/>
    <lineage>
        <taxon>Bacteria</taxon>
        <taxon>Pseudomonadati</taxon>
        <taxon>Pseudomonadota</taxon>
        <taxon>Alphaproteobacteria</taxon>
        <taxon>Rickettsiales</taxon>
        <taxon>Anaplasmataceae</taxon>
        <taxon>Wolbachieae</taxon>
        <taxon>Wolbachia</taxon>
    </lineage>
</organism>
<keyword evidence="5 8" id="KW-0457">Lysine biosynthesis</keyword>
<comment type="catalytic activity">
    <reaction evidence="7 8">
        <text>(2S,6S)-2,6-diaminopimelate = meso-2,6-diaminopimelate</text>
        <dbReference type="Rhea" id="RHEA:15393"/>
        <dbReference type="ChEBI" id="CHEBI:57609"/>
        <dbReference type="ChEBI" id="CHEBI:57791"/>
        <dbReference type="EC" id="5.1.1.7"/>
    </reaction>
</comment>
<dbReference type="Proteomes" id="UP000175679">
    <property type="component" value="Unassembled WGS sequence"/>
</dbReference>
<comment type="pathway">
    <text evidence="1 8">Amino-acid biosynthesis; L-lysine biosynthesis via DAP pathway; DL-2,6-diaminopimelate from LL-2,6-diaminopimelate: step 1/1.</text>
</comment>
<evidence type="ECO:0000256" key="7">
    <source>
        <dbReference type="ARBA" id="ARBA00051712"/>
    </source>
</evidence>
<keyword evidence="4 8" id="KW-0028">Amino-acid biosynthesis</keyword>
<proteinExistence type="inferred from homology"/>
<keyword evidence="11" id="KW-1185">Reference proteome</keyword>
<dbReference type="InterPro" id="IPR001653">
    <property type="entry name" value="DAP_epimerase_DapF"/>
</dbReference>
<feature type="binding site" evidence="8">
    <location>
        <position position="144"/>
    </location>
    <ligand>
        <name>substrate</name>
    </ligand>
</feature>
<feature type="site" description="Could be important to modulate the pK values of the two catalytic cysteine residues" evidence="8">
    <location>
        <position position="195"/>
    </location>
</feature>
<dbReference type="UniPathway" id="UPA00034">
    <property type="reaction ID" value="UER00025"/>
</dbReference>
<dbReference type="PROSITE" id="PS01326">
    <property type="entry name" value="DAP_EPIMERASE"/>
    <property type="match status" value="1"/>
</dbReference>